<feature type="region of interest" description="Disordered" evidence="1">
    <location>
        <begin position="1"/>
        <end position="39"/>
    </location>
</feature>
<evidence type="ECO:0000313" key="3">
    <source>
        <dbReference type="Proteomes" id="UP001054837"/>
    </source>
</evidence>
<dbReference type="EMBL" id="BPLQ01004215">
    <property type="protein sequence ID" value="GIY06450.1"/>
    <property type="molecule type" value="Genomic_DNA"/>
</dbReference>
<reference evidence="2 3" key="1">
    <citation type="submission" date="2021-06" db="EMBL/GenBank/DDBJ databases">
        <title>Caerostris darwini draft genome.</title>
        <authorList>
            <person name="Kono N."/>
            <person name="Arakawa K."/>
        </authorList>
    </citation>
    <scope>NUCLEOTIDE SEQUENCE [LARGE SCALE GENOMIC DNA]</scope>
</reference>
<sequence>MRVRREPTIIGLHPPIDSKDPRKPPTANENGSLPSSPAKLLRYQKDPSEYAEDPWLRWGASLTIVPYKRYRGSVA</sequence>
<dbReference type="AlphaFoldDB" id="A0AAV4QAI1"/>
<evidence type="ECO:0000256" key="1">
    <source>
        <dbReference type="SAM" id="MobiDB-lite"/>
    </source>
</evidence>
<protein>
    <submittedName>
        <fullName evidence="2">Uncharacterized protein</fullName>
    </submittedName>
</protein>
<evidence type="ECO:0000313" key="2">
    <source>
        <dbReference type="EMBL" id="GIY06450.1"/>
    </source>
</evidence>
<proteinExistence type="predicted"/>
<name>A0AAV4QAI1_9ARAC</name>
<dbReference type="Proteomes" id="UP001054837">
    <property type="component" value="Unassembled WGS sequence"/>
</dbReference>
<accession>A0AAV4QAI1</accession>
<comment type="caution">
    <text evidence="2">The sequence shown here is derived from an EMBL/GenBank/DDBJ whole genome shotgun (WGS) entry which is preliminary data.</text>
</comment>
<gene>
    <name evidence="2" type="ORF">CDAR_456321</name>
</gene>
<keyword evidence="3" id="KW-1185">Reference proteome</keyword>
<organism evidence="2 3">
    <name type="scientific">Caerostris darwini</name>
    <dbReference type="NCBI Taxonomy" id="1538125"/>
    <lineage>
        <taxon>Eukaryota</taxon>
        <taxon>Metazoa</taxon>
        <taxon>Ecdysozoa</taxon>
        <taxon>Arthropoda</taxon>
        <taxon>Chelicerata</taxon>
        <taxon>Arachnida</taxon>
        <taxon>Araneae</taxon>
        <taxon>Araneomorphae</taxon>
        <taxon>Entelegynae</taxon>
        <taxon>Araneoidea</taxon>
        <taxon>Araneidae</taxon>
        <taxon>Caerostris</taxon>
    </lineage>
</organism>